<dbReference type="EMBL" id="LXQA011117593">
    <property type="protein sequence ID" value="MCI85524.1"/>
    <property type="molecule type" value="Genomic_DNA"/>
</dbReference>
<name>A0A392VB43_9FABA</name>
<sequence length="37" mass="3970">EGEAEGGDVATTTCRLTVGEGYILTDSRRERETVKGL</sequence>
<dbReference type="AlphaFoldDB" id="A0A392VB43"/>
<proteinExistence type="predicted"/>
<feature type="non-terminal residue" evidence="1">
    <location>
        <position position="1"/>
    </location>
</feature>
<dbReference type="Proteomes" id="UP000265520">
    <property type="component" value="Unassembled WGS sequence"/>
</dbReference>
<comment type="caution">
    <text evidence="1">The sequence shown here is derived from an EMBL/GenBank/DDBJ whole genome shotgun (WGS) entry which is preliminary data.</text>
</comment>
<keyword evidence="2" id="KW-1185">Reference proteome</keyword>
<organism evidence="1 2">
    <name type="scientific">Trifolium medium</name>
    <dbReference type="NCBI Taxonomy" id="97028"/>
    <lineage>
        <taxon>Eukaryota</taxon>
        <taxon>Viridiplantae</taxon>
        <taxon>Streptophyta</taxon>
        <taxon>Embryophyta</taxon>
        <taxon>Tracheophyta</taxon>
        <taxon>Spermatophyta</taxon>
        <taxon>Magnoliopsida</taxon>
        <taxon>eudicotyledons</taxon>
        <taxon>Gunneridae</taxon>
        <taxon>Pentapetalae</taxon>
        <taxon>rosids</taxon>
        <taxon>fabids</taxon>
        <taxon>Fabales</taxon>
        <taxon>Fabaceae</taxon>
        <taxon>Papilionoideae</taxon>
        <taxon>50 kb inversion clade</taxon>
        <taxon>NPAAA clade</taxon>
        <taxon>Hologalegina</taxon>
        <taxon>IRL clade</taxon>
        <taxon>Trifolieae</taxon>
        <taxon>Trifolium</taxon>
    </lineage>
</organism>
<evidence type="ECO:0000313" key="2">
    <source>
        <dbReference type="Proteomes" id="UP000265520"/>
    </source>
</evidence>
<reference evidence="1 2" key="1">
    <citation type="journal article" date="2018" name="Front. Plant Sci.">
        <title>Red Clover (Trifolium pratense) and Zigzag Clover (T. medium) - A Picture of Genomic Similarities and Differences.</title>
        <authorList>
            <person name="Dluhosova J."/>
            <person name="Istvanek J."/>
            <person name="Nedelnik J."/>
            <person name="Repkova J."/>
        </authorList>
    </citation>
    <scope>NUCLEOTIDE SEQUENCE [LARGE SCALE GENOMIC DNA]</scope>
    <source>
        <strain evidence="2">cv. 10/8</strain>
        <tissue evidence="1">Leaf</tissue>
    </source>
</reference>
<protein>
    <submittedName>
        <fullName evidence="1">Uncharacterized protein</fullName>
    </submittedName>
</protein>
<accession>A0A392VB43</accession>
<evidence type="ECO:0000313" key="1">
    <source>
        <dbReference type="EMBL" id="MCI85524.1"/>
    </source>
</evidence>